<feature type="domain" description="Glycosyl hydrolase family 30 TIM-barrel" evidence="6">
    <location>
        <begin position="559"/>
        <end position="872"/>
    </location>
</feature>
<dbReference type="GO" id="GO:0004348">
    <property type="term" value="F:glucosylceramidase activity"/>
    <property type="evidence" value="ECO:0007669"/>
    <property type="project" value="InterPro"/>
</dbReference>
<feature type="region of interest" description="Disordered" evidence="4">
    <location>
        <begin position="1314"/>
        <end position="1334"/>
    </location>
</feature>
<dbReference type="Gene3D" id="2.60.40.1180">
    <property type="entry name" value="Golgi alpha-mannosidase II"/>
    <property type="match status" value="2"/>
</dbReference>
<dbReference type="PANTHER" id="PTHR11069">
    <property type="entry name" value="GLUCOSYLCERAMIDASE"/>
    <property type="match status" value="1"/>
</dbReference>
<dbReference type="Proteomes" id="UP001190700">
    <property type="component" value="Unassembled WGS sequence"/>
</dbReference>
<organism evidence="7 8">
    <name type="scientific">Cymbomonas tetramitiformis</name>
    <dbReference type="NCBI Taxonomy" id="36881"/>
    <lineage>
        <taxon>Eukaryota</taxon>
        <taxon>Viridiplantae</taxon>
        <taxon>Chlorophyta</taxon>
        <taxon>Pyramimonadophyceae</taxon>
        <taxon>Pyramimonadales</taxon>
        <taxon>Pyramimonadaceae</taxon>
        <taxon>Cymbomonas</taxon>
    </lineage>
</organism>
<feature type="region of interest" description="Disordered" evidence="4">
    <location>
        <begin position="1819"/>
        <end position="1845"/>
    </location>
</feature>
<feature type="region of interest" description="Disordered" evidence="4">
    <location>
        <begin position="978"/>
        <end position="1035"/>
    </location>
</feature>
<feature type="region of interest" description="Disordered" evidence="4">
    <location>
        <begin position="1541"/>
        <end position="1576"/>
    </location>
</feature>
<dbReference type="EMBL" id="LGRX02004504">
    <property type="protein sequence ID" value="KAK3280170.1"/>
    <property type="molecule type" value="Genomic_DNA"/>
</dbReference>
<keyword evidence="2" id="KW-0732">Signal</keyword>
<name>A0AAE0GLI1_9CHLO</name>
<dbReference type="PANTHER" id="PTHR11069:SF23">
    <property type="entry name" value="LYSOSOMAL ACID GLUCOSYLCERAMIDASE"/>
    <property type="match status" value="1"/>
</dbReference>
<feature type="region of interest" description="Disordered" evidence="4">
    <location>
        <begin position="1871"/>
        <end position="1921"/>
    </location>
</feature>
<dbReference type="GO" id="GO:0006680">
    <property type="term" value="P:glucosylceramide catabolic process"/>
    <property type="evidence" value="ECO:0007669"/>
    <property type="project" value="TreeGrafter"/>
</dbReference>
<evidence type="ECO:0000256" key="2">
    <source>
        <dbReference type="ARBA" id="ARBA00022729"/>
    </source>
</evidence>
<keyword evidence="5" id="KW-0812">Transmembrane</keyword>
<dbReference type="InterPro" id="IPR017853">
    <property type="entry name" value="GH"/>
</dbReference>
<feature type="domain" description="Glycosyl hydrolase family 30 TIM-barrel" evidence="6">
    <location>
        <begin position="71"/>
        <end position="410"/>
    </location>
</feature>
<feature type="compositionally biased region" description="Pro residues" evidence="4">
    <location>
        <begin position="481"/>
        <end position="508"/>
    </location>
</feature>
<reference evidence="7 8" key="1">
    <citation type="journal article" date="2015" name="Genome Biol. Evol.">
        <title>Comparative Genomics of a Bacterivorous Green Alga Reveals Evolutionary Causalities and Consequences of Phago-Mixotrophic Mode of Nutrition.</title>
        <authorList>
            <person name="Burns J.A."/>
            <person name="Paasch A."/>
            <person name="Narechania A."/>
            <person name="Kim E."/>
        </authorList>
    </citation>
    <scope>NUCLEOTIDE SEQUENCE [LARGE SCALE GENOMIC DNA]</scope>
    <source>
        <strain evidence="7 8">PLY_AMNH</strain>
    </source>
</reference>
<feature type="region of interest" description="Disordered" evidence="4">
    <location>
        <begin position="1738"/>
        <end position="1769"/>
    </location>
</feature>
<dbReference type="SUPFAM" id="SSF51445">
    <property type="entry name" value="(Trans)glycosidases"/>
    <property type="match status" value="2"/>
</dbReference>
<feature type="compositionally biased region" description="Basic and acidic residues" evidence="4">
    <location>
        <begin position="1760"/>
        <end position="1769"/>
    </location>
</feature>
<feature type="region of interest" description="Disordered" evidence="4">
    <location>
        <begin position="1464"/>
        <end position="1497"/>
    </location>
</feature>
<keyword evidence="5" id="KW-0472">Membrane</keyword>
<proteinExistence type="inferred from homology"/>
<keyword evidence="8" id="KW-1185">Reference proteome</keyword>
<dbReference type="InterPro" id="IPR033453">
    <property type="entry name" value="Glyco_hydro_30_TIM-barrel"/>
</dbReference>
<evidence type="ECO:0000256" key="1">
    <source>
        <dbReference type="ARBA" id="ARBA00005382"/>
    </source>
</evidence>
<keyword evidence="5" id="KW-1133">Transmembrane helix</keyword>
<feature type="compositionally biased region" description="Polar residues" evidence="4">
    <location>
        <begin position="1878"/>
        <end position="1903"/>
    </location>
</feature>
<keyword evidence="3" id="KW-0378">Hydrolase</keyword>
<evidence type="ECO:0000313" key="7">
    <source>
        <dbReference type="EMBL" id="KAK3280170.1"/>
    </source>
</evidence>
<feature type="compositionally biased region" description="Basic and acidic residues" evidence="4">
    <location>
        <begin position="1545"/>
        <end position="1556"/>
    </location>
</feature>
<feature type="transmembrane region" description="Helical" evidence="5">
    <location>
        <begin position="1499"/>
        <end position="1517"/>
    </location>
</feature>
<evidence type="ECO:0000256" key="5">
    <source>
        <dbReference type="SAM" id="Phobius"/>
    </source>
</evidence>
<gene>
    <name evidence="7" type="ORF">CYMTET_11979</name>
</gene>
<evidence type="ECO:0000256" key="4">
    <source>
        <dbReference type="SAM" id="MobiDB-lite"/>
    </source>
</evidence>
<dbReference type="Gene3D" id="3.20.20.80">
    <property type="entry name" value="Glycosidases"/>
    <property type="match status" value="2"/>
</dbReference>
<accession>A0AAE0GLI1</accession>
<dbReference type="InterPro" id="IPR013780">
    <property type="entry name" value="Glyco_hydro_b"/>
</dbReference>
<feature type="compositionally biased region" description="Pro residues" evidence="4">
    <location>
        <begin position="979"/>
        <end position="1034"/>
    </location>
</feature>
<dbReference type="InterPro" id="IPR001139">
    <property type="entry name" value="Glyco_hydro_30"/>
</dbReference>
<comment type="caution">
    <text evidence="7">The sequence shown here is derived from an EMBL/GenBank/DDBJ whole genome shotgun (WGS) entry which is preliminary data.</text>
</comment>
<evidence type="ECO:0000256" key="3">
    <source>
        <dbReference type="ARBA" id="ARBA00022801"/>
    </source>
</evidence>
<dbReference type="GO" id="GO:0016020">
    <property type="term" value="C:membrane"/>
    <property type="evidence" value="ECO:0007669"/>
    <property type="project" value="GOC"/>
</dbReference>
<dbReference type="Pfam" id="PF02055">
    <property type="entry name" value="Glyco_hydro_30"/>
    <property type="match status" value="2"/>
</dbReference>
<evidence type="ECO:0000259" key="6">
    <source>
        <dbReference type="Pfam" id="PF02055"/>
    </source>
</evidence>
<protein>
    <recommendedName>
        <fullName evidence="6">Glycosyl hydrolase family 30 TIM-barrel domain-containing protein</fullName>
    </recommendedName>
</protein>
<comment type="similarity">
    <text evidence="1">Belongs to the glycosyl hydrolase 30 family.</text>
</comment>
<sequence length="1944" mass="211160">MHLTAIYASEDATPWPTYDVTRTIRWWLSDANNESVLFQEQAVPEGSVYVGDPRATNFQMNVDSTQPYQSIDGYGAMLSESSAYLMSKLKSSDEEAYNTLLDKLFGCSLNLDGDSICLRVLRVPFSASYHVTGDFWTHDDTEDDWQAAYVNLDDVASTVLPVLKDIVSIQPALKILGVPFTAPKWLKTSSSYTSGDLVDADDNFNTYALILAEIVGLYEAEGISVWALSMQNRPSEDDKNYPAMGLPVEDQTRLSALLAPALAAKDLGHVKILVNDDDWSHSADVDTIYSGDNSVDGAAFQCYAGSVDAQTDVHDSYPERDVHMTECRVYENGDSLYSQLKYLTQIYTIPGARNWGQTAIYSSLALDQDSGPRNGGSNNVLPMVELDTDTGAVVAYRAPFYLMAHLSKFLQEGAVYVNSSVTQLYTCMDAAGFANPDGSSVGVVLNTCGKAQPGAVWFTSSGYNIEMDIPVGLNTFVLDASPPPPPPPPPSPPSPPPFPAPPPNPPPAAETNIRWWRTTKDFTSMTEEVELSQEYIFRDGDPGSDNQLTVESSTTYQEIDGYGAALTQSSAYILVRLKASDPDTYWSVLNLYYDCRLESSGACLRALRLPFSASDYVSTTYFYTYDDVDGDYALNYLSIKENIEDIVPVLQDILSIQPDLWIIACPWTAPCWLKNNGVSENCFYWGRLVDSDEAYNTYAKILAYSIKMFHDLGIPIAAISMQNEPLNEPNDYSVMRMEPYEAARFAGFLKPRITDLGLDTKVVIYDHNWDVPSYVTDTYNLSTTDQLEHIDGSAWHCYAGDPEVLTDVHDQYPEKNIYFTECSDSGGYENAEDSFWPNINWTLEKIYIGSVIRWARTAIYWNLVLDEEYGPHLGGCEDCTGMLKIPQDFSYVTKLGPYVAQFHMSKLLQKGAKRVEFDLKQLYSCINGIGFVNPDESVVAVLHNDCGKAQAGSIYFKESGYSVQLTFDTGLHSFYLPAPFQPPPPPAPLPPESPLPPPRPPPPSPPSPGSPPPSPGSPPIHLPAPSPPPSPPPEVITYHQQVLTITLFDAGSAEATCTVGPKATEESEDFTDVEVVSTSGPSDLSWQFADMAALEGAELCGFEMGLYNLTCSGTDRLNDTVVAWYLEEIDLLVYASADPSTTCILGLHEDEDSAHLHTNSVTEYSLETTAGPSSLSWTFTTMEEFSEALLCGFELGTYHLLCTNTVESTEDGNTTTSQYTSFTAVLSVRHAGAGEETCVRGPAAEEGTGGSVSVFTSAGPSGLSYQYESLEALAAADLCGFEVGVYQLEAYLTDAGSTDGALWSLELTVLEAYSPPPPSPAPPQRPPPSPCPPPPLTPPPPCVCTEPGYILREEDGDHGVDNSVTPCECVAVLFSNLTLSGDFEDWDETFFCQDIAADLNVNIPQVVVTSAAPGSINVAFYVKPQEDEVFDVDDMETMSAVISDPNLQLHESFGNVTEVSLLFPNLNPSPPPPVPSPTPVVETKEEESDSNTDSESRTLAGLTVGAILLGVILMYFVGYSRGRMTNKFVIRYLPCLGAAADTEDADGKEKDLEADGRNGQTAKKSEDGGKDDDDDEWVHEGLSLGAAGAAVEVEMVEPQIIYSGDYVKIEHNKISRDPRDVRLQPTTAHKAAAGGALMGAAKLATPASSDRGAQSMLPVDPRQQMTAVNTGRASGMPLPTTEGSPGGCQVSPNPSLTGPQGAKGMPILPLHSLAAQKETGSTPALPSNASASPSLMMAVQEGGDSGSDTPRSHGSPPKRLYKDVTENDEKASDVESWVSRISKELCGGIFPEHQMTERELRKRKQIDDERAYQEREKLAQTGVIGGEGSSGPFFTPRPSFKPPKTVEEVDSMYDGGTGLATTFAYLLGRDEEPPTVTMKHSSASAHAPLQTSSEPTPPQVTTKRQLDYAQQGGPSTDLAADMDLKEHLRQARRAYANEVAAERK</sequence>
<evidence type="ECO:0000313" key="8">
    <source>
        <dbReference type="Proteomes" id="UP001190700"/>
    </source>
</evidence>
<feature type="region of interest" description="Disordered" evidence="4">
    <location>
        <begin position="476"/>
        <end position="511"/>
    </location>
</feature>
<feature type="compositionally biased region" description="Pro residues" evidence="4">
    <location>
        <begin position="1467"/>
        <end position="1478"/>
    </location>
</feature>